<gene>
    <name evidence="1" type="ORF">N7E81_00405</name>
</gene>
<keyword evidence="1" id="KW-0031">Aminopeptidase</keyword>
<sequence length="342" mass="39340">MRRAFKKGVIAIVGLIVFWVWVERELLAYLIMQGRGQVEILWQARDIVEVLEDESVDPEIKGKILLVDEVKAFAEQRLGLESAGLYTKLYDQQGKDILWNLSACEPYELRSVEWRFPIVGSVSYKGFFDLASAQSEQQALEAKGLDTRIRSVNAWSTLGWFSDPILSKNLKRSEGSVAELFIHEITHANIFLKDSLTFNENLASFIGEEGARLFLVDRYGKDREAYQVYVEAAHDAQLFVGHCLNGVSELTHLYASFDDMMSIEEKSQAKQVYLSNWVARLDTIPFFDNVRYQGLFEDVLPNNAFFMAFERYDSKKENFKKQLETSFKGDLAAFVTYYKMQN</sequence>
<dbReference type="Proteomes" id="UP001062165">
    <property type="component" value="Chromosome"/>
</dbReference>
<evidence type="ECO:0000313" key="2">
    <source>
        <dbReference type="Proteomes" id="UP001062165"/>
    </source>
</evidence>
<dbReference type="GO" id="GO:0004177">
    <property type="term" value="F:aminopeptidase activity"/>
    <property type="evidence" value="ECO:0007669"/>
    <property type="project" value="UniProtKB-KW"/>
</dbReference>
<dbReference type="InterPro" id="IPR014553">
    <property type="entry name" value="Aminopept"/>
</dbReference>
<evidence type="ECO:0000313" key="1">
    <source>
        <dbReference type="EMBL" id="UXX79571.1"/>
    </source>
</evidence>
<accession>A0ABY6D081</accession>
<dbReference type="EMBL" id="CP106735">
    <property type="protein sequence ID" value="UXX79571.1"/>
    <property type="molecule type" value="Genomic_DNA"/>
</dbReference>
<name>A0ABY6D081_9BACT</name>
<protein>
    <submittedName>
        <fullName evidence="1">Aminopeptidase</fullName>
    </submittedName>
</protein>
<keyword evidence="2" id="KW-1185">Reference proteome</keyword>
<keyword evidence="1" id="KW-0645">Protease</keyword>
<reference evidence="1" key="1">
    <citation type="submission" date="2022-10" db="EMBL/GenBank/DDBJ databases">
        <title>Comparative genomics and taxonomic characterization of three novel marine species of genus Reichenbachiella exhibiting antioxidant and polysaccharide degradation activities.</title>
        <authorList>
            <person name="Muhammad N."/>
            <person name="Lee Y.-J."/>
            <person name="Ko J."/>
            <person name="Kim S.-G."/>
        </authorList>
    </citation>
    <scope>NUCLEOTIDE SEQUENCE</scope>
    <source>
        <strain evidence="1">Wsw4-B4</strain>
    </source>
</reference>
<keyword evidence="1" id="KW-0378">Hydrolase</keyword>
<dbReference type="RefSeq" id="WP_263051302.1">
    <property type="nucleotide sequence ID" value="NZ_CP106735.1"/>
</dbReference>
<proteinExistence type="predicted"/>
<dbReference type="Pfam" id="PF10023">
    <property type="entry name" value="Aminopep"/>
    <property type="match status" value="1"/>
</dbReference>
<organism evidence="1 2">
    <name type="scientific">Reichenbachiella carrageenanivorans</name>
    <dbReference type="NCBI Taxonomy" id="2979869"/>
    <lineage>
        <taxon>Bacteria</taxon>
        <taxon>Pseudomonadati</taxon>
        <taxon>Bacteroidota</taxon>
        <taxon>Cytophagia</taxon>
        <taxon>Cytophagales</taxon>
        <taxon>Reichenbachiellaceae</taxon>
        <taxon>Reichenbachiella</taxon>
    </lineage>
</organism>